<reference evidence="2" key="1">
    <citation type="submission" date="2023-08" db="EMBL/GenBank/DDBJ databases">
        <title>Rhodospirillaceae gen. nov., a novel taxon isolated from the Yangtze River Yuezi River estuary sludge.</title>
        <authorList>
            <person name="Ruan L."/>
        </authorList>
    </citation>
    <scope>NUCLEOTIDE SEQUENCE [LARGE SCALE GENOMIC DNA]</scope>
    <source>
        <strain evidence="2">R-7</strain>
    </source>
</reference>
<sequence length="638" mass="68371">MHPERVVSVEALNHLQRTWTRLVMSGKPNGLAEKPGLLASLEQVGGEFNKLRAELLGALAESQGRETAVELGTRAQISIDILIRNLFERTADVGFLAEDGAIIDSLTAAESSDRDLAALRQRLEEYVAKYSVYDDIAVFRPDGTLHVTRLDAASRFAADDPLVAAALGQPGAFREIFRQGPDGVAQLLYVQTIPGPDRVPVGVLALSFKFDDEMRGIFGSLLKGAAPGLVLGIVDRDGGVIASSDSGSLAIGTRLDIEADKLVTVTLEDEDYLGLRRPTRGYQGFSGLGWSGVALRPALLRQIGTESTEAESAEEHDERAIAASAIVSDALKQISRRAYAIDSDLHLIGLNGKLAADRENNRVLPAVLSSIREVGEQIRNAVHGVIGTLYDQTHGSLRREAEQMAALGVDIMDRNLYERANDNRWWALTPSFRAILAAGTPSPAAATEIGRILGYINGLYTVYSTLFVFDAAGRVIADSRNGASGMVGEKLTGRHIEAALAGSNTQAYSVSAFEPTPLYDGRPTYIYCGSILAPDSARTVGGVAIVFDGEPQFRQMLLDVLPVNDGGMPYPGSFAVFVNASGTVIASTETTQAPGSAFDDRQLDDFQIVARGRSPGYREFKTSDGYNDPITCIVAIPG</sequence>
<dbReference type="Proteomes" id="UP001230156">
    <property type="component" value="Unassembled WGS sequence"/>
</dbReference>
<evidence type="ECO:0000313" key="2">
    <source>
        <dbReference type="Proteomes" id="UP001230156"/>
    </source>
</evidence>
<dbReference type="Gene3D" id="3.30.450.20">
    <property type="entry name" value="PAS domain"/>
    <property type="match status" value="1"/>
</dbReference>
<name>A0ABU0YJY0_9PROT</name>
<gene>
    <name evidence="1" type="ORF">Q8A70_10135</name>
</gene>
<protein>
    <submittedName>
        <fullName evidence="1">Cache domain-containing protein</fullName>
    </submittedName>
</protein>
<organism evidence="1 2">
    <name type="scientific">Dongia sedimenti</name>
    <dbReference type="NCBI Taxonomy" id="3064282"/>
    <lineage>
        <taxon>Bacteria</taxon>
        <taxon>Pseudomonadati</taxon>
        <taxon>Pseudomonadota</taxon>
        <taxon>Alphaproteobacteria</taxon>
        <taxon>Rhodospirillales</taxon>
        <taxon>Dongiaceae</taxon>
        <taxon>Dongia</taxon>
    </lineage>
</organism>
<keyword evidence="2" id="KW-1185">Reference proteome</keyword>
<comment type="caution">
    <text evidence="1">The sequence shown here is derived from an EMBL/GenBank/DDBJ whole genome shotgun (WGS) entry which is preliminary data.</text>
</comment>
<accession>A0ABU0YJY0</accession>
<dbReference type="RefSeq" id="WP_379955470.1">
    <property type="nucleotide sequence ID" value="NZ_JAUYVI010000003.1"/>
</dbReference>
<evidence type="ECO:0000313" key="1">
    <source>
        <dbReference type="EMBL" id="MDQ7248026.1"/>
    </source>
</evidence>
<proteinExistence type="predicted"/>
<dbReference type="EMBL" id="JAUYVI010000003">
    <property type="protein sequence ID" value="MDQ7248026.1"/>
    <property type="molecule type" value="Genomic_DNA"/>
</dbReference>